<dbReference type="EMBL" id="VSRR010148052">
    <property type="protein sequence ID" value="MPD05849.1"/>
    <property type="molecule type" value="Genomic_DNA"/>
</dbReference>
<accession>A0A5B7KKU9</accession>
<organism evidence="2 3">
    <name type="scientific">Portunus trituberculatus</name>
    <name type="common">Swimming crab</name>
    <name type="synonym">Neptunus trituberculatus</name>
    <dbReference type="NCBI Taxonomy" id="210409"/>
    <lineage>
        <taxon>Eukaryota</taxon>
        <taxon>Metazoa</taxon>
        <taxon>Ecdysozoa</taxon>
        <taxon>Arthropoda</taxon>
        <taxon>Crustacea</taxon>
        <taxon>Multicrustacea</taxon>
        <taxon>Malacostraca</taxon>
        <taxon>Eumalacostraca</taxon>
        <taxon>Eucarida</taxon>
        <taxon>Decapoda</taxon>
        <taxon>Pleocyemata</taxon>
        <taxon>Brachyura</taxon>
        <taxon>Eubrachyura</taxon>
        <taxon>Portunoidea</taxon>
        <taxon>Portunidae</taxon>
        <taxon>Portuninae</taxon>
        <taxon>Portunus</taxon>
    </lineage>
</organism>
<dbReference type="Proteomes" id="UP000324222">
    <property type="component" value="Unassembled WGS sequence"/>
</dbReference>
<feature type="region of interest" description="Disordered" evidence="1">
    <location>
        <begin position="1"/>
        <end position="26"/>
    </location>
</feature>
<evidence type="ECO:0000313" key="2">
    <source>
        <dbReference type="EMBL" id="MPD05849.1"/>
    </source>
</evidence>
<protein>
    <submittedName>
        <fullName evidence="2">Uncharacterized protein</fullName>
    </submittedName>
</protein>
<evidence type="ECO:0000256" key="1">
    <source>
        <dbReference type="SAM" id="MobiDB-lite"/>
    </source>
</evidence>
<comment type="caution">
    <text evidence="2">The sequence shown here is derived from an EMBL/GenBank/DDBJ whole genome shotgun (WGS) entry which is preliminary data.</text>
</comment>
<keyword evidence="3" id="KW-1185">Reference proteome</keyword>
<dbReference type="AlphaFoldDB" id="A0A5B7KKU9"/>
<reference evidence="2 3" key="1">
    <citation type="submission" date="2019-05" db="EMBL/GenBank/DDBJ databases">
        <title>Another draft genome of Portunus trituberculatus and its Hox gene families provides insights of decapod evolution.</title>
        <authorList>
            <person name="Jeong J.-H."/>
            <person name="Song I."/>
            <person name="Kim S."/>
            <person name="Choi T."/>
            <person name="Kim D."/>
            <person name="Ryu S."/>
            <person name="Kim W."/>
        </authorList>
    </citation>
    <scope>NUCLEOTIDE SEQUENCE [LARGE SCALE GENOMIC DNA]</scope>
    <source>
        <tissue evidence="2">Muscle</tissue>
    </source>
</reference>
<feature type="compositionally biased region" description="Polar residues" evidence="1">
    <location>
        <begin position="1"/>
        <end position="20"/>
    </location>
</feature>
<name>A0A5B7KKU9_PORTR</name>
<proteinExistence type="predicted"/>
<sequence length="95" mass="10404">MCPNFSHQSPHQHRNPTASPQVLKPYLDSSPFPPMLTLTLPCSSLSLPYYPSPRPVPFPASLSLIPPVENGTIISQLTSIMRQMESNQQAGGSPY</sequence>
<evidence type="ECO:0000313" key="3">
    <source>
        <dbReference type="Proteomes" id="UP000324222"/>
    </source>
</evidence>
<gene>
    <name evidence="2" type="ORF">E2C01_101618</name>
</gene>